<dbReference type="InterPro" id="IPR029044">
    <property type="entry name" value="Nucleotide-diphossugar_trans"/>
</dbReference>
<dbReference type="InterPro" id="IPR001173">
    <property type="entry name" value="Glyco_trans_2-like"/>
</dbReference>
<feature type="domain" description="Glycosyltransferase 2-like" evidence="2">
    <location>
        <begin position="2"/>
        <end position="86"/>
    </location>
</feature>
<evidence type="ECO:0000256" key="1">
    <source>
        <dbReference type="ARBA" id="ARBA00006739"/>
    </source>
</evidence>
<dbReference type="EMBL" id="JBEPSB010000006">
    <property type="protein sequence ID" value="MET4560715.1"/>
    <property type="molecule type" value="Genomic_DNA"/>
</dbReference>
<organism evidence="3 4">
    <name type="scientific">Lysinibacillus parviboronicapiens</name>
    <dbReference type="NCBI Taxonomy" id="436516"/>
    <lineage>
        <taxon>Bacteria</taxon>
        <taxon>Bacillati</taxon>
        <taxon>Bacillota</taxon>
        <taxon>Bacilli</taxon>
        <taxon>Bacillales</taxon>
        <taxon>Bacillaceae</taxon>
        <taxon>Lysinibacillus</taxon>
    </lineage>
</organism>
<dbReference type="Proteomes" id="UP001549363">
    <property type="component" value="Unassembled WGS sequence"/>
</dbReference>
<evidence type="ECO:0000259" key="2">
    <source>
        <dbReference type="Pfam" id="PF00535"/>
    </source>
</evidence>
<proteinExistence type="inferred from homology"/>
<dbReference type="Gene3D" id="3.90.550.10">
    <property type="entry name" value="Spore Coat Polysaccharide Biosynthesis Protein SpsA, Chain A"/>
    <property type="match status" value="1"/>
</dbReference>
<evidence type="ECO:0000313" key="3">
    <source>
        <dbReference type="EMBL" id="MET4560715.1"/>
    </source>
</evidence>
<sequence length="325" mass="37689">MNQTYKHFELIIVDDGSTDQSREFIQHYQSQYPNEIKLIFQENGGQGSAFNAGFEAATGEIIAFLDADDYWYENKLEKIVEYHKNHAGIQHNLLINNQWKFALLEDQVAKQKKGLELYGFLGTIPTSGLSFKKEYLKEIFPIPEKEYKICADLYVKVMFLNNHEIFSIDSPLGCYRSHGKNHWFTSQASSLEYNKITLDKLNEEREKQGRATVQRNSEAEAIGYFMLDSMEFEGNKRYVLYGMGELAKVFYTELKSYIDIVCFSGSFVKNERENYLGLPVKSLEYLINNSDEYDKIIISSSQVSEILQYLQENGIYEEEILAPKL</sequence>
<evidence type="ECO:0000313" key="4">
    <source>
        <dbReference type="Proteomes" id="UP001549363"/>
    </source>
</evidence>
<keyword evidence="4" id="KW-1185">Reference proteome</keyword>
<gene>
    <name evidence="3" type="ORF">ABIA69_001859</name>
</gene>
<dbReference type="SUPFAM" id="SSF53448">
    <property type="entry name" value="Nucleotide-diphospho-sugar transferases"/>
    <property type="match status" value="1"/>
</dbReference>
<comment type="similarity">
    <text evidence="1">Belongs to the glycosyltransferase 2 family.</text>
</comment>
<protein>
    <submittedName>
        <fullName evidence="3">Glycosyltransferase involved in cell wall biosynthesis</fullName>
    </submittedName>
</protein>
<dbReference type="Gene3D" id="3.40.50.720">
    <property type="entry name" value="NAD(P)-binding Rossmann-like Domain"/>
    <property type="match status" value="1"/>
</dbReference>
<dbReference type="PANTHER" id="PTHR22916:SF3">
    <property type="entry name" value="UDP-GLCNAC:BETAGAL BETA-1,3-N-ACETYLGLUCOSAMINYLTRANSFERASE-LIKE PROTEIN 1"/>
    <property type="match status" value="1"/>
</dbReference>
<dbReference type="PANTHER" id="PTHR22916">
    <property type="entry name" value="GLYCOSYLTRANSFERASE"/>
    <property type="match status" value="1"/>
</dbReference>
<accession>A0ABV2PID2</accession>
<dbReference type="CDD" id="cd00761">
    <property type="entry name" value="Glyco_tranf_GTA_type"/>
    <property type="match status" value="1"/>
</dbReference>
<reference evidence="3 4" key="1">
    <citation type="submission" date="2024-06" db="EMBL/GenBank/DDBJ databases">
        <title>Sorghum-associated microbial communities from plants grown in Nebraska, USA.</title>
        <authorList>
            <person name="Schachtman D."/>
        </authorList>
    </citation>
    <scope>NUCLEOTIDE SEQUENCE [LARGE SCALE GENOMIC DNA]</scope>
    <source>
        <strain evidence="3 4">736</strain>
    </source>
</reference>
<dbReference type="Pfam" id="PF00535">
    <property type="entry name" value="Glycos_transf_2"/>
    <property type="match status" value="1"/>
</dbReference>
<name>A0ABV2PID2_9BACI</name>
<comment type="caution">
    <text evidence="3">The sequence shown here is derived from an EMBL/GenBank/DDBJ whole genome shotgun (WGS) entry which is preliminary data.</text>
</comment>